<keyword evidence="6" id="KW-0676">Redox-active center</keyword>
<comment type="caution">
    <text evidence="8">The sequence shown here is derived from an EMBL/GenBank/DDBJ whole genome shotgun (WGS) entry which is preliminary data.</text>
</comment>
<evidence type="ECO:0000313" key="8">
    <source>
        <dbReference type="EMBL" id="MEN2785760.1"/>
    </source>
</evidence>
<protein>
    <submittedName>
        <fullName evidence="8">DsbA family protein</fullName>
    </submittedName>
</protein>
<keyword evidence="9" id="KW-1185">Reference proteome</keyword>
<dbReference type="Proteomes" id="UP001404104">
    <property type="component" value="Unassembled WGS sequence"/>
</dbReference>
<dbReference type="CDD" id="cd03023">
    <property type="entry name" value="DsbA_Com1_like"/>
    <property type="match status" value="1"/>
</dbReference>
<keyword evidence="5" id="KW-1015">Disulfide bond</keyword>
<accession>A0ABU9XPK8</accession>
<feature type="domain" description="Thioredoxin" evidence="7">
    <location>
        <begin position="55"/>
        <end position="246"/>
    </location>
</feature>
<dbReference type="InterPro" id="IPR017937">
    <property type="entry name" value="Thioredoxin_CS"/>
</dbReference>
<evidence type="ECO:0000256" key="6">
    <source>
        <dbReference type="ARBA" id="ARBA00023284"/>
    </source>
</evidence>
<dbReference type="EMBL" id="JBDIMF010000001">
    <property type="protein sequence ID" value="MEN2785760.1"/>
    <property type="molecule type" value="Genomic_DNA"/>
</dbReference>
<evidence type="ECO:0000256" key="4">
    <source>
        <dbReference type="ARBA" id="ARBA00023002"/>
    </source>
</evidence>
<evidence type="ECO:0000256" key="2">
    <source>
        <dbReference type="ARBA" id="ARBA00005791"/>
    </source>
</evidence>
<dbReference type="PANTHER" id="PTHR13887:SF14">
    <property type="entry name" value="DISULFIDE BOND FORMATION PROTEIN D"/>
    <property type="match status" value="1"/>
</dbReference>
<evidence type="ECO:0000256" key="1">
    <source>
        <dbReference type="ARBA" id="ARBA00003565"/>
    </source>
</evidence>
<comment type="function">
    <text evidence="1">May be required for disulfide bond formation in some proteins.</text>
</comment>
<name>A0ABU9XPK8_9SPHN</name>
<dbReference type="PROSITE" id="PS00194">
    <property type="entry name" value="THIOREDOXIN_1"/>
    <property type="match status" value="1"/>
</dbReference>
<dbReference type="Pfam" id="PF18312">
    <property type="entry name" value="ScsC_N"/>
    <property type="match status" value="1"/>
</dbReference>
<sequence length="249" mass="26277">MIYAETKSSLTLAALLLAATLAGGGILWVAQRAAPGALEGADKARVEETVREYVLTHPEIIPEAMKRLQQRETGKTIAANRAAILEPFGDAWIGNPQGDVTLVEYFDYNCGYCRSSLPAIAELVRRDPGVRVVFKEFPILSEDSITAARLSLAAADQGKFKAFHDALYAAGPVSAQTMQAAAKSAGIDLAKAAAMTPRAEAEIAANRQVAQALGLTGTPSWVIGTKVVSAALPLEELEKAVKEARAASS</sequence>
<organism evidence="8 9">
    <name type="scientific">Sphingomonas qilianensis</name>
    <dbReference type="NCBI Taxonomy" id="1736690"/>
    <lineage>
        <taxon>Bacteria</taxon>
        <taxon>Pseudomonadati</taxon>
        <taxon>Pseudomonadota</taxon>
        <taxon>Alphaproteobacteria</taxon>
        <taxon>Sphingomonadales</taxon>
        <taxon>Sphingomonadaceae</taxon>
        <taxon>Sphingomonas</taxon>
    </lineage>
</organism>
<proteinExistence type="inferred from homology"/>
<dbReference type="RefSeq" id="WP_345863373.1">
    <property type="nucleotide sequence ID" value="NZ_JBDIMF010000001.1"/>
</dbReference>
<dbReference type="InterPro" id="IPR036249">
    <property type="entry name" value="Thioredoxin-like_sf"/>
</dbReference>
<dbReference type="PANTHER" id="PTHR13887">
    <property type="entry name" value="GLUTATHIONE S-TRANSFERASE KAPPA"/>
    <property type="match status" value="1"/>
</dbReference>
<reference evidence="8 9" key="1">
    <citation type="submission" date="2024-05" db="EMBL/GenBank/DDBJ databases">
        <authorList>
            <person name="Liu Q."/>
            <person name="Xin Y.-H."/>
        </authorList>
    </citation>
    <scope>NUCLEOTIDE SEQUENCE [LARGE SCALE GENOMIC DNA]</scope>
    <source>
        <strain evidence="8 9">CGMCC 1.15349</strain>
    </source>
</reference>
<evidence type="ECO:0000259" key="7">
    <source>
        <dbReference type="PROSITE" id="PS51352"/>
    </source>
</evidence>
<evidence type="ECO:0000313" key="9">
    <source>
        <dbReference type="Proteomes" id="UP001404104"/>
    </source>
</evidence>
<gene>
    <name evidence="8" type="ORF">ABC969_04925</name>
</gene>
<dbReference type="PROSITE" id="PS51352">
    <property type="entry name" value="THIOREDOXIN_2"/>
    <property type="match status" value="1"/>
</dbReference>
<dbReference type="InterPro" id="IPR041205">
    <property type="entry name" value="ScsC_N"/>
</dbReference>
<dbReference type="SUPFAM" id="SSF52833">
    <property type="entry name" value="Thioredoxin-like"/>
    <property type="match status" value="1"/>
</dbReference>
<dbReference type="InterPro" id="IPR013766">
    <property type="entry name" value="Thioredoxin_domain"/>
</dbReference>
<evidence type="ECO:0000256" key="3">
    <source>
        <dbReference type="ARBA" id="ARBA00022729"/>
    </source>
</evidence>
<comment type="similarity">
    <text evidence="2">Belongs to the thioredoxin family. DsbA subfamily.</text>
</comment>
<dbReference type="InterPro" id="IPR012336">
    <property type="entry name" value="Thioredoxin-like_fold"/>
</dbReference>
<keyword evidence="4" id="KW-0560">Oxidoreductase</keyword>
<dbReference type="Pfam" id="PF13462">
    <property type="entry name" value="Thioredoxin_4"/>
    <property type="match status" value="1"/>
</dbReference>
<evidence type="ECO:0000256" key="5">
    <source>
        <dbReference type="ARBA" id="ARBA00023157"/>
    </source>
</evidence>
<dbReference type="Gene3D" id="3.40.30.10">
    <property type="entry name" value="Glutaredoxin"/>
    <property type="match status" value="1"/>
</dbReference>
<keyword evidence="3" id="KW-0732">Signal</keyword>